<proteinExistence type="predicted"/>
<evidence type="ECO:0000313" key="2">
    <source>
        <dbReference type="EMBL" id="AYV82564.1"/>
    </source>
</evidence>
<feature type="compositionally biased region" description="Basic residues" evidence="1">
    <location>
        <begin position="183"/>
        <end position="203"/>
    </location>
</feature>
<protein>
    <submittedName>
        <fullName evidence="2">Uncharacterized protein</fullName>
    </submittedName>
</protein>
<organism evidence="2">
    <name type="scientific">Hyperionvirus sp</name>
    <dbReference type="NCBI Taxonomy" id="2487770"/>
    <lineage>
        <taxon>Viruses</taxon>
        <taxon>Varidnaviria</taxon>
        <taxon>Bamfordvirae</taxon>
        <taxon>Nucleocytoviricota</taxon>
        <taxon>Megaviricetes</taxon>
        <taxon>Imitervirales</taxon>
        <taxon>Mimiviridae</taxon>
        <taxon>Klosneuvirinae</taxon>
    </lineage>
</organism>
<name>A0A3G5A7T1_9VIRU</name>
<evidence type="ECO:0000256" key="1">
    <source>
        <dbReference type="SAM" id="MobiDB-lite"/>
    </source>
</evidence>
<sequence>MSQEAVVKELLAEYRLRFLGNYNQVQGAPFSLQDDFRFEMEAGRTLARINQLVNQSLRSKRAELKGVTIGESTRGRTRATFDGSDFGLSIVNPSGVFQYVETAVVQRYEAKDDPDAYHLTYLNCIAYPDVGRFSDENELVDELNRLQKFFGNRTTEDIMLEEDRFNTERHKTHASPPRGKGSPSRRRHNSSNQRRQRAKAQRI</sequence>
<accession>A0A3G5A7T1</accession>
<reference evidence="2" key="1">
    <citation type="submission" date="2018-10" db="EMBL/GenBank/DDBJ databases">
        <title>Hidden diversity of soil giant viruses.</title>
        <authorList>
            <person name="Schulz F."/>
            <person name="Alteio L."/>
            <person name="Goudeau D."/>
            <person name="Ryan E.M."/>
            <person name="Malmstrom R.R."/>
            <person name="Blanchard J."/>
            <person name="Woyke T."/>
        </authorList>
    </citation>
    <scope>NUCLEOTIDE SEQUENCE</scope>
    <source>
        <strain evidence="2">HYV1</strain>
    </source>
</reference>
<gene>
    <name evidence="2" type="ORF">Hyperionvirus1_143</name>
</gene>
<feature type="region of interest" description="Disordered" evidence="1">
    <location>
        <begin position="165"/>
        <end position="203"/>
    </location>
</feature>
<dbReference type="EMBL" id="MK072383">
    <property type="protein sequence ID" value="AYV82564.1"/>
    <property type="molecule type" value="Genomic_DNA"/>
</dbReference>